<dbReference type="GO" id="GO:0003677">
    <property type="term" value="F:DNA binding"/>
    <property type="evidence" value="ECO:0007669"/>
    <property type="project" value="UniProtKB-KW"/>
</dbReference>
<keyword evidence="3" id="KW-0731">Sigma factor</keyword>
<accession>A0A511HI63</accession>
<comment type="similarity">
    <text evidence="1">Belongs to the sigma-70 factor family. ECF subfamily.</text>
</comment>
<feature type="domain" description="RNA polymerase sigma factor 70 region 4 type 2" evidence="7">
    <location>
        <begin position="111"/>
        <end position="161"/>
    </location>
</feature>
<organism evidence="8 9">
    <name type="scientific">Myxococcus virescens</name>
    <dbReference type="NCBI Taxonomy" id="83456"/>
    <lineage>
        <taxon>Bacteria</taxon>
        <taxon>Pseudomonadati</taxon>
        <taxon>Myxococcota</taxon>
        <taxon>Myxococcia</taxon>
        <taxon>Myxococcales</taxon>
        <taxon>Cystobacterineae</taxon>
        <taxon>Myxococcaceae</taxon>
        <taxon>Myxococcus</taxon>
    </lineage>
</organism>
<dbReference type="InterPro" id="IPR036388">
    <property type="entry name" value="WH-like_DNA-bd_sf"/>
</dbReference>
<evidence type="ECO:0000256" key="3">
    <source>
        <dbReference type="ARBA" id="ARBA00023082"/>
    </source>
</evidence>
<evidence type="ECO:0000256" key="4">
    <source>
        <dbReference type="ARBA" id="ARBA00023125"/>
    </source>
</evidence>
<dbReference type="Gene3D" id="1.10.10.10">
    <property type="entry name" value="Winged helix-like DNA-binding domain superfamily/Winged helix DNA-binding domain"/>
    <property type="match status" value="1"/>
</dbReference>
<dbReference type="GO" id="GO:0016987">
    <property type="term" value="F:sigma factor activity"/>
    <property type="evidence" value="ECO:0007669"/>
    <property type="project" value="UniProtKB-KW"/>
</dbReference>
<dbReference type="PANTHER" id="PTHR43133:SF8">
    <property type="entry name" value="RNA POLYMERASE SIGMA FACTOR HI_1459-RELATED"/>
    <property type="match status" value="1"/>
</dbReference>
<dbReference type="RefSeq" id="WP_090491782.1">
    <property type="nucleotide sequence ID" value="NZ_BJVY01000032.1"/>
</dbReference>
<evidence type="ECO:0000256" key="2">
    <source>
        <dbReference type="ARBA" id="ARBA00023015"/>
    </source>
</evidence>
<dbReference type="Proteomes" id="UP000321224">
    <property type="component" value="Unassembled WGS sequence"/>
</dbReference>
<dbReference type="AlphaFoldDB" id="A0A511HI63"/>
<dbReference type="InterPro" id="IPR013324">
    <property type="entry name" value="RNA_pol_sigma_r3/r4-like"/>
</dbReference>
<evidence type="ECO:0000256" key="1">
    <source>
        <dbReference type="ARBA" id="ARBA00010641"/>
    </source>
</evidence>
<dbReference type="PANTHER" id="PTHR43133">
    <property type="entry name" value="RNA POLYMERASE ECF-TYPE SIGMA FACTO"/>
    <property type="match status" value="1"/>
</dbReference>
<dbReference type="SUPFAM" id="SSF88946">
    <property type="entry name" value="Sigma2 domain of RNA polymerase sigma factors"/>
    <property type="match status" value="1"/>
</dbReference>
<keyword evidence="2" id="KW-0805">Transcription regulation</keyword>
<dbReference type="Gene3D" id="1.10.1740.10">
    <property type="match status" value="1"/>
</dbReference>
<evidence type="ECO:0000313" key="8">
    <source>
        <dbReference type="EMBL" id="GEL73266.1"/>
    </source>
</evidence>
<keyword evidence="4" id="KW-0238">DNA-binding</keyword>
<dbReference type="InterPro" id="IPR013249">
    <property type="entry name" value="RNA_pol_sigma70_r4_t2"/>
</dbReference>
<dbReference type="EMBL" id="BJVY01000032">
    <property type="protein sequence ID" value="GEL73266.1"/>
    <property type="molecule type" value="Genomic_DNA"/>
</dbReference>
<dbReference type="InterPro" id="IPR014284">
    <property type="entry name" value="RNA_pol_sigma-70_dom"/>
</dbReference>
<protein>
    <submittedName>
        <fullName evidence="8">RNA polymerase sigma factor</fullName>
    </submittedName>
</protein>
<name>A0A511HI63_9BACT</name>
<evidence type="ECO:0000256" key="5">
    <source>
        <dbReference type="ARBA" id="ARBA00023163"/>
    </source>
</evidence>
<dbReference type="InterPro" id="IPR007627">
    <property type="entry name" value="RNA_pol_sigma70_r2"/>
</dbReference>
<dbReference type="Pfam" id="PF04542">
    <property type="entry name" value="Sigma70_r2"/>
    <property type="match status" value="1"/>
</dbReference>
<sequence length="189" mass="20858">MCEAGAMSPEVLALLLQNRQRFLAFLTPHVGSVEAAEEVLQAALLKSVERGSTLREEERAVAWFYRLLRNALIDRYRHEQRQGRALRALAEESPLSTEDAAELERTVCACVSTLTTTLKPEYSDALQRVDLDGQTLAEFAEAAGITHTNAKVRLHRARQALGRRLEQACGTTCCRKGCVDCPCEEAGGL</sequence>
<dbReference type="GO" id="GO:0006352">
    <property type="term" value="P:DNA-templated transcription initiation"/>
    <property type="evidence" value="ECO:0007669"/>
    <property type="project" value="InterPro"/>
</dbReference>
<keyword evidence="5" id="KW-0804">Transcription</keyword>
<evidence type="ECO:0000259" key="7">
    <source>
        <dbReference type="Pfam" id="PF08281"/>
    </source>
</evidence>
<proteinExistence type="inferred from homology"/>
<dbReference type="InterPro" id="IPR039425">
    <property type="entry name" value="RNA_pol_sigma-70-like"/>
</dbReference>
<evidence type="ECO:0000259" key="6">
    <source>
        <dbReference type="Pfam" id="PF04542"/>
    </source>
</evidence>
<dbReference type="NCBIfam" id="TIGR02937">
    <property type="entry name" value="sigma70-ECF"/>
    <property type="match status" value="1"/>
</dbReference>
<dbReference type="InterPro" id="IPR013325">
    <property type="entry name" value="RNA_pol_sigma_r2"/>
</dbReference>
<dbReference type="SUPFAM" id="SSF88659">
    <property type="entry name" value="Sigma3 and sigma4 domains of RNA polymerase sigma factors"/>
    <property type="match status" value="1"/>
</dbReference>
<dbReference type="Pfam" id="PF08281">
    <property type="entry name" value="Sigma70_r4_2"/>
    <property type="match status" value="1"/>
</dbReference>
<evidence type="ECO:0000313" key="9">
    <source>
        <dbReference type="Proteomes" id="UP000321224"/>
    </source>
</evidence>
<gene>
    <name evidence="8" type="primary">rpoE8</name>
    <name evidence="8" type="ORF">MVI01_50500</name>
</gene>
<feature type="domain" description="RNA polymerase sigma-70 region 2" evidence="6">
    <location>
        <begin position="17"/>
        <end position="81"/>
    </location>
</feature>
<reference evidence="8 9" key="1">
    <citation type="submission" date="2019-07" db="EMBL/GenBank/DDBJ databases">
        <title>Whole genome shotgun sequence of Myxococcus virescens NBRC 100334.</title>
        <authorList>
            <person name="Hosoyama A."/>
            <person name="Uohara A."/>
            <person name="Ohji S."/>
            <person name="Ichikawa N."/>
        </authorList>
    </citation>
    <scope>NUCLEOTIDE SEQUENCE [LARGE SCALE GENOMIC DNA]</scope>
    <source>
        <strain evidence="8 9">NBRC 100334</strain>
    </source>
</reference>
<comment type="caution">
    <text evidence="8">The sequence shown here is derived from an EMBL/GenBank/DDBJ whole genome shotgun (WGS) entry which is preliminary data.</text>
</comment>